<dbReference type="OrthoDB" id="10046275at2759"/>
<dbReference type="EMBL" id="CAJNOJ010001852">
    <property type="protein sequence ID" value="CAF1555414.1"/>
    <property type="molecule type" value="Genomic_DNA"/>
</dbReference>
<dbReference type="InterPro" id="IPR007588">
    <property type="entry name" value="Znf_FLYWCH"/>
</dbReference>
<evidence type="ECO:0000313" key="6">
    <source>
        <dbReference type="Proteomes" id="UP000663852"/>
    </source>
</evidence>
<keyword evidence="2" id="KW-0863">Zinc-finger</keyword>
<feature type="domain" description="FLYWCH-type" evidence="4">
    <location>
        <begin position="12"/>
        <end position="67"/>
    </location>
</feature>
<accession>A0A815XBK1</accession>
<dbReference type="Gene3D" id="2.20.25.240">
    <property type="match status" value="1"/>
</dbReference>
<name>A0A815XBK1_ADIRI</name>
<dbReference type="Proteomes" id="UP000663852">
    <property type="component" value="Unassembled WGS sequence"/>
</dbReference>
<keyword evidence="3" id="KW-0862">Zinc</keyword>
<dbReference type="AlphaFoldDB" id="A0A815XBK1"/>
<evidence type="ECO:0000256" key="1">
    <source>
        <dbReference type="ARBA" id="ARBA00022723"/>
    </source>
</evidence>
<reference evidence="5" key="1">
    <citation type="submission" date="2021-02" db="EMBL/GenBank/DDBJ databases">
        <authorList>
            <person name="Nowell W R."/>
        </authorList>
    </citation>
    <scope>NUCLEOTIDE SEQUENCE</scope>
</reference>
<gene>
    <name evidence="5" type="ORF">EDS130_LOCUS46270</name>
</gene>
<sequence length="152" mass="17460">MSVSTNSLQTIYSNEGRPQLVLDYFVFKLNKRTEKKLYWKSTVMNCPAHIHTDTNNNLLYKKGEHNHLPESEDFMVKKFRAALKERVINETIPIQKIYDEESVKANFSSNALASVSFIKHIQSGLNRARRKLTPTLPTSNLFDIPPGYQTTA</sequence>
<dbReference type="GO" id="GO:0008270">
    <property type="term" value="F:zinc ion binding"/>
    <property type="evidence" value="ECO:0007669"/>
    <property type="project" value="UniProtKB-KW"/>
</dbReference>
<feature type="non-terminal residue" evidence="5">
    <location>
        <position position="152"/>
    </location>
</feature>
<evidence type="ECO:0000259" key="4">
    <source>
        <dbReference type="Pfam" id="PF04500"/>
    </source>
</evidence>
<evidence type="ECO:0000313" key="5">
    <source>
        <dbReference type="EMBL" id="CAF1555414.1"/>
    </source>
</evidence>
<comment type="caution">
    <text evidence="5">The sequence shown here is derived from an EMBL/GenBank/DDBJ whole genome shotgun (WGS) entry which is preliminary data.</text>
</comment>
<organism evidence="5 6">
    <name type="scientific">Adineta ricciae</name>
    <name type="common">Rotifer</name>
    <dbReference type="NCBI Taxonomy" id="249248"/>
    <lineage>
        <taxon>Eukaryota</taxon>
        <taxon>Metazoa</taxon>
        <taxon>Spiralia</taxon>
        <taxon>Gnathifera</taxon>
        <taxon>Rotifera</taxon>
        <taxon>Eurotatoria</taxon>
        <taxon>Bdelloidea</taxon>
        <taxon>Adinetida</taxon>
        <taxon>Adinetidae</taxon>
        <taxon>Adineta</taxon>
    </lineage>
</organism>
<dbReference type="Pfam" id="PF04500">
    <property type="entry name" value="FLYWCH"/>
    <property type="match status" value="1"/>
</dbReference>
<evidence type="ECO:0000256" key="3">
    <source>
        <dbReference type="ARBA" id="ARBA00022833"/>
    </source>
</evidence>
<evidence type="ECO:0000256" key="2">
    <source>
        <dbReference type="ARBA" id="ARBA00022771"/>
    </source>
</evidence>
<protein>
    <recommendedName>
        <fullName evidence="4">FLYWCH-type domain-containing protein</fullName>
    </recommendedName>
</protein>
<proteinExistence type="predicted"/>
<keyword evidence="1" id="KW-0479">Metal-binding</keyword>